<sequence>VILLLVAIFHAGSLLVSSAAGKPAEGLLKPFLDKAVFDKQVVFSDEGDKVREPYLAIAVDGTLLAVRSYIGKLRRSEDAGKTWGKVKDVDIRILDSNLIVDENTGDILSIRMWDGSDRVIRSKDQGKTWEDEKVTVKPSGKMNQLAESGAKVRGVKEGNKLGTYFMHANASESGITLRHGKHKGRLIISATYRPNAKEHPSDRKPGDEIISCAIFSDDRGVTWQVSEFFPDP</sequence>
<name>A0A383E8C2_9ZZZZ</name>
<feature type="non-terminal residue" evidence="1">
    <location>
        <position position="1"/>
    </location>
</feature>
<dbReference type="AlphaFoldDB" id="A0A383E8C2"/>
<dbReference type="EMBL" id="UINC01223449">
    <property type="protein sequence ID" value="SVE52653.1"/>
    <property type="molecule type" value="Genomic_DNA"/>
</dbReference>
<protein>
    <recommendedName>
        <fullName evidence="2">Sialidase domain-containing protein</fullName>
    </recommendedName>
</protein>
<proteinExistence type="predicted"/>
<dbReference type="Gene3D" id="2.120.10.10">
    <property type="match status" value="1"/>
</dbReference>
<evidence type="ECO:0008006" key="2">
    <source>
        <dbReference type="Google" id="ProtNLM"/>
    </source>
</evidence>
<dbReference type="InterPro" id="IPR036278">
    <property type="entry name" value="Sialidase_sf"/>
</dbReference>
<feature type="non-terminal residue" evidence="1">
    <location>
        <position position="232"/>
    </location>
</feature>
<evidence type="ECO:0000313" key="1">
    <source>
        <dbReference type="EMBL" id="SVE52653.1"/>
    </source>
</evidence>
<dbReference type="SUPFAM" id="SSF50939">
    <property type="entry name" value="Sialidases"/>
    <property type="match status" value="1"/>
</dbReference>
<dbReference type="CDD" id="cd15482">
    <property type="entry name" value="Sialidase_non-viral"/>
    <property type="match status" value="1"/>
</dbReference>
<organism evidence="1">
    <name type="scientific">marine metagenome</name>
    <dbReference type="NCBI Taxonomy" id="408172"/>
    <lineage>
        <taxon>unclassified sequences</taxon>
        <taxon>metagenomes</taxon>
        <taxon>ecological metagenomes</taxon>
    </lineage>
</organism>
<accession>A0A383E8C2</accession>
<reference evidence="1" key="1">
    <citation type="submission" date="2018-05" db="EMBL/GenBank/DDBJ databases">
        <authorList>
            <person name="Lanie J.A."/>
            <person name="Ng W.-L."/>
            <person name="Kazmierczak K.M."/>
            <person name="Andrzejewski T.M."/>
            <person name="Davidsen T.M."/>
            <person name="Wayne K.J."/>
            <person name="Tettelin H."/>
            <person name="Glass J.I."/>
            <person name="Rusch D."/>
            <person name="Podicherti R."/>
            <person name="Tsui H.-C.T."/>
            <person name="Winkler M.E."/>
        </authorList>
    </citation>
    <scope>NUCLEOTIDE SEQUENCE</scope>
</reference>
<gene>
    <name evidence="1" type="ORF">METZ01_LOCUS505507</name>
</gene>